<dbReference type="AlphaFoldDB" id="A0A1I7IS20"/>
<dbReference type="PANTHER" id="PTHR34215">
    <property type="entry name" value="BLL0784 PROTEIN"/>
    <property type="match status" value="1"/>
</dbReference>
<name>A0A1I7IS20_9BACL</name>
<dbReference type="OrthoDB" id="9813251at2"/>
<reference evidence="3" key="1">
    <citation type="submission" date="2016-10" db="EMBL/GenBank/DDBJ databases">
        <authorList>
            <person name="Varghese N."/>
        </authorList>
    </citation>
    <scope>NUCLEOTIDE SEQUENCE [LARGE SCALE GENOMIC DNA]</scope>
    <source>
        <strain evidence="3">DSM 17980</strain>
    </source>
</reference>
<protein>
    <recommendedName>
        <fullName evidence="1">YlxR domain-containing protein</fullName>
    </recommendedName>
</protein>
<dbReference type="Pfam" id="PF04296">
    <property type="entry name" value="YlxR"/>
    <property type="match status" value="1"/>
</dbReference>
<keyword evidence="3" id="KW-1185">Reference proteome</keyword>
<dbReference type="InterPro" id="IPR037465">
    <property type="entry name" value="YlxR"/>
</dbReference>
<dbReference type="SUPFAM" id="SSF64376">
    <property type="entry name" value="YlxR-like"/>
    <property type="match status" value="1"/>
</dbReference>
<dbReference type="CDD" id="cd00279">
    <property type="entry name" value="YlxR"/>
    <property type="match status" value="1"/>
</dbReference>
<dbReference type="InterPro" id="IPR007393">
    <property type="entry name" value="YlxR_dom"/>
</dbReference>
<dbReference type="Gene3D" id="3.30.1230.10">
    <property type="entry name" value="YlxR-like"/>
    <property type="match status" value="1"/>
</dbReference>
<sequence length="94" mass="10622">MQRQRKLPLRKCVGCQGMFPKRELIRVVLTPEEQILLDPTGKRNGRGAYLCANPDCLRQARKRKSLERALKHPIPEGVYDELEARLAEVSPGGA</sequence>
<evidence type="ECO:0000313" key="2">
    <source>
        <dbReference type="EMBL" id="SFU75683.1"/>
    </source>
</evidence>
<dbReference type="NCBIfam" id="NF047356">
    <property type="entry name" value="RNA_bind_RnpM"/>
    <property type="match status" value="1"/>
</dbReference>
<organism evidence="2 3">
    <name type="scientific">Alicyclobacillus macrosporangiidus</name>
    <dbReference type="NCBI Taxonomy" id="392015"/>
    <lineage>
        <taxon>Bacteria</taxon>
        <taxon>Bacillati</taxon>
        <taxon>Bacillota</taxon>
        <taxon>Bacilli</taxon>
        <taxon>Bacillales</taxon>
        <taxon>Alicyclobacillaceae</taxon>
        <taxon>Alicyclobacillus</taxon>
    </lineage>
</organism>
<dbReference type="InterPro" id="IPR035931">
    <property type="entry name" value="YlxR-like_sf"/>
</dbReference>
<proteinExistence type="predicted"/>
<dbReference type="RefSeq" id="WP_074951379.1">
    <property type="nucleotide sequence ID" value="NZ_FPBV01000007.1"/>
</dbReference>
<evidence type="ECO:0000259" key="1">
    <source>
        <dbReference type="Pfam" id="PF04296"/>
    </source>
</evidence>
<feature type="domain" description="YlxR" evidence="1">
    <location>
        <begin position="10"/>
        <end position="83"/>
    </location>
</feature>
<dbReference type="PANTHER" id="PTHR34215:SF1">
    <property type="entry name" value="YLXR DOMAIN-CONTAINING PROTEIN"/>
    <property type="match status" value="1"/>
</dbReference>
<gene>
    <name evidence="2" type="ORF">SAMN05421543_10773</name>
</gene>
<evidence type="ECO:0000313" key="3">
    <source>
        <dbReference type="Proteomes" id="UP000183508"/>
    </source>
</evidence>
<dbReference type="EMBL" id="FPBV01000007">
    <property type="protein sequence ID" value="SFU75683.1"/>
    <property type="molecule type" value="Genomic_DNA"/>
</dbReference>
<dbReference type="eggNOG" id="COG2740">
    <property type="taxonomic scope" value="Bacteria"/>
</dbReference>
<dbReference type="Proteomes" id="UP000183508">
    <property type="component" value="Unassembled WGS sequence"/>
</dbReference>
<dbReference type="STRING" id="392015.SAMN05421543_10773"/>
<accession>A0A1I7IS20</accession>